<organism evidence="3">
    <name type="scientific">Melanopsichium pennsylvanicum 4</name>
    <dbReference type="NCBI Taxonomy" id="1398559"/>
    <lineage>
        <taxon>Eukaryota</taxon>
        <taxon>Fungi</taxon>
        <taxon>Dikarya</taxon>
        <taxon>Basidiomycota</taxon>
        <taxon>Ustilaginomycotina</taxon>
        <taxon>Ustilaginomycetes</taxon>
        <taxon>Ustilaginales</taxon>
        <taxon>Ustilaginaceae</taxon>
        <taxon>Melanopsichium</taxon>
    </lineage>
</organism>
<name>A0A077QYJ0_9BASI</name>
<keyword evidence="2" id="KW-0472">Membrane</keyword>
<evidence type="ECO:0000256" key="2">
    <source>
        <dbReference type="SAM" id="Phobius"/>
    </source>
</evidence>
<protein>
    <submittedName>
        <fullName evidence="3">Uncharacterized protein</fullName>
    </submittedName>
</protein>
<feature type="non-terminal residue" evidence="3">
    <location>
        <position position="138"/>
    </location>
</feature>
<feature type="transmembrane region" description="Helical" evidence="2">
    <location>
        <begin position="118"/>
        <end position="136"/>
    </location>
</feature>
<keyword evidence="2" id="KW-1133">Transmembrane helix</keyword>
<proteinExistence type="predicted"/>
<evidence type="ECO:0000256" key="1">
    <source>
        <dbReference type="SAM" id="MobiDB-lite"/>
    </source>
</evidence>
<reference evidence="3" key="1">
    <citation type="journal article" date="2014" name="Genome Biol. Evol.">
        <title>Gene Loss Rather Than Gene Gain Is Associated with a Host Jump from Monocots to Dicots in the Smut Fungus Melanopsichium pennsylvanicum.</title>
        <authorList>
            <person name="Sharma R."/>
            <person name="Mishra B."/>
            <person name="Runge F."/>
            <person name="Thines M."/>
        </authorList>
    </citation>
    <scope>NUCLEOTIDE SEQUENCE</scope>
    <source>
        <strain evidence="3">4</strain>
    </source>
</reference>
<accession>A0A077QYJ0</accession>
<keyword evidence="2" id="KW-0812">Transmembrane</keyword>
<feature type="region of interest" description="Disordered" evidence="1">
    <location>
        <begin position="69"/>
        <end position="96"/>
    </location>
</feature>
<dbReference type="AlphaFoldDB" id="A0A077QYJ0"/>
<sequence>MGGFAESERFPLIQLRTHSPPAAYSHKDTSTICFQSWLLNGSKTFVRPTTIAVTTNIPKIRSTRYHSSSRTSYRPIDNCTEHNSKRPTTLTRQGSEARPYRQDLRSIITMACPVNHPAFHALVFLIGVLIMFSRYIKA</sequence>
<evidence type="ECO:0000313" key="3">
    <source>
        <dbReference type="EMBL" id="CDI51801.1"/>
    </source>
</evidence>
<dbReference type="EMBL" id="HG529519">
    <property type="protein sequence ID" value="CDI51801.1"/>
    <property type="molecule type" value="Genomic_DNA"/>
</dbReference>